<reference evidence="1 2" key="1">
    <citation type="submission" date="2019-08" db="EMBL/GenBank/DDBJ databases">
        <authorList>
            <person name="Alioto T."/>
            <person name="Alioto T."/>
            <person name="Gomez Garrido J."/>
        </authorList>
    </citation>
    <scope>NUCLEOTIDE SEQUENCE [LARGE SCALE GENOMIC DNA]</scope>
</reference>
<dbReference type="EMBL" id="CABPRJ010001903">
    <property type="protein sequence ID" value="VVC40437.1"/>
    <property type="molecule type" value="Genomic_DNA"/>
</dbReference>
<evidence type="ECO:0000313" key="2">
    <source>
        <dbReference type="Proteomes" id="UP000325440"/>
    </source>
</evidence>
<gene>
    <name evidence="1" type="ORF">CINCED_3A014395</name>
</gene>
<keyword evidence="2" id="KW-1185">Reference proteome</keyword>
<dbReference type="AlphaFoldDB" id="A0A5E4N9I9"/>
<accession>A0A5E4N9I9</accession>
<organism evidence="1 2">
    <name type="scientific">Cinara cedri</name>
    <dbReference type="NCBI Taxonomy" id="506608"/>
    <lineage>
        <taxon>Eukaryota</taxon>
        <taxon>Metazoa</taxon>
        <taxon>Ecdysozoa</taxon>
        <taxon>Arthropoda</taxon>
        <taxon>Hexapoda</taxon>
        <taxon>Insecta</taxon>
        <taxon>Pterygota</taxon>
        <taxon>Neoptera</taxon>
        <taxon>Paraneoptera</taxon>
        <taxon>Hemiptera</taxon>
        <taxon>Sternorrhyncha</taxon>
        <taxon>Aphidomorpha</taxon>
        <taxon>Aphidoidea</taxon>
        <taxon>Aphididae</taxon>
        <taxon>Lachninae</taxon>
        <taxon>Cinara</taxon>
    </lineage>
</organism>
<proteinExistence type="predicted"/>
<dbReference type="Proteomes" id="UP000325440">
    <property type="component" value="Unassembled WGS sequence"/>
</dbReference>
<evidence type="ECO:0000313" key="1">
    <source>
        <dbReference type="EMBL" id="VVC40437.1"/>
    </source>
</evidence>
<sequence length="328" mass="37930">MNFDILQGIREIIHGLGERRPRVDSVKLIQSILVKQMVLFISKTLQVALEFKHRKVSMTHVIYVLQNHKYTLIRILTYYLMKENIYKISVASEVEGNEVYGDNVINKSTLSVDKDLVEAVLNFNKKNEIMELNPINVFTSTYFKTKFVSKGRGKRKSVYKMIVNAIVALKLDINITNEDLRIATEARKLRVNELSIALSSHGYEGFQLCRRKNFHNTKIGIALFEEVNRALPSNIHYSKDIKEIFMFLAKETIACLFDHICENRKLKNSSPFLDTMPTNPESKKNKFESIRVDEITAVTSSIWDQSLENIQIPFKINNKLLNNKLILD</sequence>
<keyword evidence="1" id="KW-0396">Initiation factor</keyword>
<name>A0A5E4N9I9_9HEMI</name>
<keyword evidence="1" id="KW-0648">Protein biosynthesis</keyword>
<dbReference type="OrthoDB" id="440760at2759"/>
<dbReference type="GO" id="GO:0003743">
    <property type="term" value="F:translation initiation factor activity"/>
    <property type="evidence" value="ECO:0007669"/>
    <property type="project" value="UniProtKB-KW"/>
</dbReference>
<protein>
    <submittedName>
        <fullName evidence="1">Transcription initiation factor IID, subunit 13</fullName>
    </submittedName>
</protein>